<organism evidence="7 8">
    <name type="scientific">Caenorhabditis nigoni</name>
    <dbReference type="NCBI Taxonomy" id="1611254"/>
    <lineage>
        <taxon>Eukaryota</taxon>
        <taxon>Metazoa</taxon>
        <taxon>Ecdysozoa</taxon>
        <taxon>Nematoda</taxon>
        <taxon>Chromadorea</taxon>
        <taxon>Rhabditida</taxon>
        <taxon>Rhabditina</taxon>
        <taxon>Rhabditomorpha</taxon>
        <taxon>Rhabditoidea</taxon>
        <taxon>Rhabditidae</taxon>
        <taxon>Peloderinae</taxon>
        <taxon>Caenorhabditis</taxon>
    </lineage>
</organism>
<evidence type="ECO:0000256" key="2">
    <source>
        <dbReference type="ARBA" id="ARBA00009034"/>
    </source>
</evidence>
<keyword evidence="5" id="KW-1015">Disulfide bond</keyword>
<dbReference type="GO" id="GO:0005576">
    <property type="term" value="C:extracellular region"/>
    <property type="evidence" value="ECO:0007669"/>
    <property type="project" value="UniProtKB-SubCell"/>
</dbReference>
<dbReference type="AlphaFoldDB" id="A0A2G5VPT3"/>
<evidence type="ECO:0000256" key="6">
    <source>
        <dbReference type="SAM" id="SignalP"/>
    </source>
</evidence>
<proteinExistence type="inferred from homology"/>
<feature type="signal peptide" evidence="6">
    <location>
        <begin position="1"/>
        <end position="21"/>
    </location>
</feature>
<feature type="chain" id="PRO_5013969468" evidence="6">
    <location>
        <begin position="22"/>
        <end position="87"/>
    </location>
</feature>
<reference evidence="8" key="1">
    <citation type="submission" date="2017-10" db="EMBL/GenBank/DDBJ databases">
        <title>Rapid genome shrinkage in a self-fertile nematode reveals novel sperm competition proteins.</title>
        <authorList>
            <person name="Yin D."/>
            <person name="Schwarz E.M."/>
            <person name="Thomas C.G."/>
            <person name="Felde R.L."/>
            <person name="Korf I.F."/>
            <person name="Cutter A.D."/>
            <person name="Schartner C.M."/>
            <person name="Ralston E.J."/>
            <person name="Meyer B.J."/>
            <person name="Haag E.S."/>
        </authorList>
    </citation>
    <scope>NUCLEOTIDE SEQUENCE [LARGE SCALE GENOMIC DNA]</scope>
    <source>
        <strain evidence="8">JU1422</strain>
    </source>
</reference>
<name>A0A2G5VPT3_9PELO</name>
<dbReference type="Proteomes" id="UP000230233">
    <property type="component" value="Chromosome I"/>
</dbReference>
<sequence>MFFPLKLFVLILTILTISAHGFGVIQSPIKAFEIAKNQPDCQEKLTNYAKSMCGGDCKEGFEEFIQHACQSQVSDLDILNACCSPTH</sequence>
<dbReference type="InterPro" id="IPR003235">
    <property type="entry name" value="Nem_insulin-like_b-type"/>
</dbReference>
<evidence type="ECO:0000256" key="5">
    <source>
        <dbReference type="ARBA" id="ARBA00023157"/>
    </source>
</evidence>
<gene>
    <name evidence="7" type="primary">Cnig_chr_I.g3234</name>
    <name evidence="7" type="ORF">B9Z55_003234</name>
</gene>
<dbReference type="Pfam" id="PF03488">
    <property type="entry name" value="Ins_beta"/>
    <property type="match status" value="1"/>
</dbReference>
<protein>
    <submittedName>
        <fullName evidence="7">Uncharacterized protein</fullName>
    </submittedName>
</protein>
<evidence type="ECO:0000256" key="4">
    <source>
        <dbReference type="ARBA" id="ARBA00022729"/>
    </source>
</evidence>
<evidence type="ECO:0000256" key="1">
    <source>
        <dbReference type="ARBA" id="ARBA00004613"/>
    </source>
</evidence>
<dbReference type="GO" id="GO:0005179">
    <property type="term" value="F:hormone activity"/>
    <property type="evidence" value="ECO:0007669"/>
    <property type="project" value="InterPro"/>
</dbReference>
<comment type="subcellular location">
    <subcellularLocation>
        <location evidence="1">Secreted</location>
    </subcellularLocation>
</comment>
<comment type="caution">
    <text evidence="7">The sequence shown here is derived from an EMBL/GenBank/DDBJ whole genome shotgun (WGS) entry which is preliminary data.</text>
</comment>
<keyword evidence="4 6" id="KW-0732">Signal</keyword>
<accession>A0A2G5VPT3</accession>
<comment type="similarity">
    <text evidence="2">Belongs to the insulin family.</text>
</comment>
<dbReference type="EMBL" id="PDUG01000001">
    <property type="protein sequence ID" value="PIC53586.1"/>
    <property type="molecule type" value="Genomic_DNA"/>
</dbReference>
<keyword evidence="3" id="KW-0964">Secreted</keyword>
<evidence type="ECO:0000256" key="3">
    <source>
        <dbReference type="ARBA" id="ARBA00022525"/>
    </source>
</evidence>
<keyword evidence="8" id="KW-1185">Reference proteome</keyword>
<evidence type="ECO:0000313" key="7">
    <source>
        <dbReference type="EMBL" id="PIC53586.1"/>
    </source>
</evidence>
<evidence type="ECO:0000313" key="8">
    <source>
        <dbReference type="Proteomes" id="UP000230233"/>
    </source>
</evidence>
<dbReference type="Gene3D" id="1.10.100.10">
    <property type="entry name" value="Insulin-like"/>
    <property type="match status" value="1"/>
</dbReference>